<gene>
    <name evidence="3" type="ORF">NRK68_13120</name>
</gene>
<organism evidence="3 4">
    <name type="scientific">Streptomyces yangpuensis</name>
    <dbReference type="NCBI Taxonomy" id="1648182"/>
    <lineage>
        <taxon>Bacteria</taxon>
        <taxon>Bacillati</taxon>
        <taxon>Actinomycetota</taxon>
        <taxon>Actinomycetes</taxon>
        <taxon>Kitasatosporales</taxon>
        <taxon>Streptomycetaceae</taxon>
        <taxon>Streptomyces</taxon>
    </lineage>
</organism>
<keyword evidence="4" id="KW-1185">Reference proteome</keyword>
<reference evidence="3" key="1">
    <citation type="submission" date="2022-08" db="EMBL/GenBank/DDBJ databases">
        <authorList>
            <person name="Tian L."/>
        </authorList>
    </citation>
    <scope>NUCLEOTIDE SEQUENCE</scope>
    <source>
        <strain evidence="3">CM253</strain>
    </source>
</reference>
<sequence>MVSPGKGLGVRSGPGTKYAQKGKLKTGSVVALQCKVNSQKVDGNSIWYKLADGSGWIAARYALNLDKVPFC</sequence>
<accession>A0ABY5Q6V6</accession>
<evidence type="ECO:0000313" key="3">
    <source>
        <dbReference type="EMBL" id="UUY51975.1"/>
    </source>
</evidence>
<dbReference type="EMBL" id="CP102514">
    <property type="protein sequence ID" value="UUY51975.1"/>
    <property type="molecule type" value="Genomic_DNA"/>
</dbReference>
<feature type="region of interest" description="Disordered" evidence="1">
    <location>
        <begin position="1"/>
        <end position="20"/>
    </location>
</feature>
<proteinExistence type="predicted"/>
<dbReference type="Pfam" id="PF08239">
    <property type="entry name" value="SH3_3"/>
    <property type="match status" value="1"/>
</dbReference>
<feature type="compositionally biased region" description="Gly residues" evidence="1">
    <location>
        <begin position="1"/>
        <end position="12"/>
    </location>
</feature>
<protein>
    <submittedName>
        <fullName evidence="3">SH3 domain-containing protein</fullName>
    </submittedName>
</protein>
<evidence type="ECO:0000259" key="2">
    <source>
        <dbReference type="Pfam" id="PF08239"/>
    </source>
</evidence>
<evidence type="ECO:0000313" key="4">
    <source>
        <dbReference type="Proteomes" id="UP001057738"/>
    </source>
</evidence>
<dbReference type="Gene3D" id="2.30.30.40">
    <property type="entry name" value="SH3 Domains"/>
    <property type="match status" value="1"/>
</dbReference>
<dbReference type="Proteomes" id="UP001057738">
    <property type="component" value="Chromosome"/>
</dbReference>
<name>A0ABY5Q6V6_9ACTN</name>
<evidence type="ECO:0000256" key="1">
    <source>
        <dbReference type="SAM" id="MobiDB-lite"/>
    </source>
</evidence>
<feature type="domain" description="SH3b" evidence="2">
    <location>
        <begin position="7"/>
        <end position="61"/>
    </location>
</feature>
<dbReference type="InterPro" id="IPR003646">
    <property type="entry name" value="SH3-like_bac-type"/>
</dbReference>